<sequence>MLLPYLALSRTSLEDAATDSLDREFRPPGQRRRPPSILISPLAFLLTDARIPPPMRSIASNLLPAPDHFSNPFEWRSLPSYLVDPISDLDPDLAATVAHSYRSQPHIQTHHVGPTPQMTSPMTFQGHDLYPFSPTAPEDLSLHPLPNYQYATPDIEFQRILDLQMNASLLTEPNNDSQNSLINQHDQQHDDLQSPASITGSFASNGHFDMSPSQSPIDARVPLELPSAGNLHLNNVSPKHEVQTTIICPTIQEDHMLSFDSTTHSFSKRPKASHPTETDPYAAAFLQEQIGDEKWNIFSARLYERRLGGSKARPRGKKNPGDTELRSGGASAIEFLVKVEVVKEVLRVYVPHPYNPFKSLTHAYDGSPSGYVVLTRSTILSLSGWSNTQFSYWARRAEAVSVLAQHDPRLQEVAVALERRLHPISTPRPTNPHIYPSPSSPVSPLTPLSSLSASISPSEPTVELPEPNVTGKGLDQLIDAVKRRTGASPFLRGKHASLDPFGTPTTDRDAQHIAAPGPGGAGKKKRKRRESESTTKSLITESVSSEEGGMSTTFGEIGPKIEPDFDDGGGGIGVMDGRDERHVSFRVSASRVSTPPTNMTLKRRRLSDSVGDERSESFPVSDSRSEMDGTPRKRMRTGTL</sequence>
<feature type="region of interest" description="Disordered" evidence="1">
    <location>
        <begin position="588"/>
        <end position="640"/>
    </location>
</feature>
<protein>
    <submittedName>
        <fullName evidence="2">Uncharacterized protein</fullName>
    </submittedName>
</protein>
<accession>A0A4S4LN99</accession>
<dbReference type="Proteomes" id="UP000310158">
    <property type="component" value="Unassembled WGS sequence"/>
</dbReference>
<evidence type="ECO:0000256" key="1">
    <source>
        <dbReference type="SAM" id="MobiDB-lite"/>
    </source>
</evidence>
<feature type="region of interest" description="Disordered" evidence="1">
    <location>
        <begin position="174"/>
        <end position="220"/>
    </location>
</feature>
<feature type="compositionally biased region" description="Polar residues" evidence="1">
    <location>
        <begin position="534"/>
        <end position="554"/>
    </location>
</feature>
<feature type="compositionally biased region" description="Polar residues" evidence="1">
    <location>
        <begin position="590"/>
        <end position="600"/>
    </location>
</feature>
<feature type="region of interest" description="Disordered" evidence="1">
    <location>
        <begin position="488"/>
        <end position="562"/>
    </location>
</feature>
<feature type="compositionally biased region" description="Polar residues" evidence="1">
    <location>
        <begin position="194"/>
        <end position="204"/>
    </location>
</feature>
<reference evidence="2 3" key="1">
    <citation type="submission" date="2019-02" db="EMBL/GenBank/DDBJ databases">
        <title>Genome sequencing of the rare red list fungi Bondarzewia mesenterica.</title>
        <authorList>
            <person name="Buettner E."/>
            <person name="Kellner H."/>
        </authorList>
    </citation>
    <scope>NUCLEOTIDE SEQUENCE [LARGE SCALE GENOMIC DNA]</scope>
    <source>
        <strain evidence="2 3">DSM 108281</strain>
    </source>
</reference>
<keyword evidence="3" id="KW-1185">Reference proteome</keyword>
<feature type="compositionally biased region" description="Polar residues" evidence="1">
    <location>
        <begin position="174"/>
        <end position="185"/>
    </location>
</feature>
<feature type="region of interest" description="Disordered" evidence="1">
    <location>
        <begin position="423"/>
        <end position="471"/>
    </location>
</feature>
<gene>
    <name evidence="2" type="ORF">EW146_g6783</name>
</gene>
<evidence type="ECO:0000313" key="3">
    <source>
        <dbReference type="Proteomes" id="UP000310158"/>
    </source>
</evidence>
<dbReference type="OrthoDB" id="2860408at2759"/>
<comment type="caution">
    <text evidence="2">The sequence shown here is derived from an EMBL/GenBank/DDBJ whole genome shotgun (WGS) entry which is preliminary data.</text>
</comment>
<organism evidence="2 3">
    <name type="scientific">Bondarzewia mesenterica</name>
    <dbReference type="NCBI Taxonomy" id="1095465"/>
    <lineage>
        <taxon>Eukaryota</taxon>
        <taxon>Fungi</taxon>
        <taxon>Dikarya</taxon>
        <taxon>Basidiomycota</taxon>
        <taxon>Agaricomycotina</taxon>
        <taxon>Agaricomycetes</taxon>
        <taxon>Russulales</taxon>
        <taxon>Bondarzewiaceae</taxon>
        <taxon>Bondarzewia</taxon>
    </lineage>
</organism>
<proteinExistence type="predicted"/>
<dbReference type="EMBL" id="SGPL01000354">
    <property type="protein sequence ID" value="THH13435.1"/>
    <property type="molecule type" value="Genomic_DNA"/>
</dbReference>
<name>A0A4S4LN99_9AGAM</name>
<dbReference type="AlphaFoldDB" id="A0A4S4LN99"/>
<feature type="compositionally biased region" description="Low complexity" evidence="1">
    <location>
        <begin position="436"/>
        <end position="460"/>
    </location>
</feature>
<evidence type="ECO:0000313" key="2">
    <source>
        <dbReference type="EMBL" id="THH13435.1"/>
    </source>
</evidence>